<organism evidence="9 10">
    <name type="scientific">Ktedonobacter robiniae</name>
    <dbReference type="NCBI Taxonomy" id="2778365"/>
    <lineage>
        <taxon>Bacteria</taxon>
        <taxon>Bacillati</taxon>
        <taxon>Chloroflexota</taxon>
        <taxon>Ktedonobacteria</taxon>
        <taxon>Ktedonobacterales</taxon>
        <taxon>Ktedonobacteraceae</taxon>
        <taxon>Ktedonobacter</taxon>
    </lineage>
</organism>
<feature type="transmembrane region" description="Helical" evidence="7">
    <location>
        <begin position="109"/>
        <end position="128"/>
    </location>
</feature>
<keyword evidence="6 7" id="KW-0472">Membrane</keyword>
<evidence type="ECO:0000313" key="10">
    <source>
        <dbReference type="Proteomes" id="UP000654345"/>
    </source>
</evidence>
<dbReference type="SUPFAM" id="SSF103473">
    <property type="entry name" value="MFS general substrate transporter"/>
    <property type="match status" value="1"/>
</dbReference>
<feature type="transmembrane region" description="Helical" evidence="7">
    <location>
        <begin position="149"/>
        <end position="169"/>
    </location>
</feature>
<dbReference type="InterPro" id="IPR051788">
    <property type="entry name" value="MFS_Transporter"/>
</dbReference>
<evidence type="ECO:0000256" key="3">
    <source>
        <dbReference type="ARBA" id="ARBA00022448"/>
    </source>
</evidence>
<feature type="transmembrane region" description="Helical" evidence="7">
    <location>
        <begin position="337"/>
        <end position="357"/>
    </location>
</feature>
<evidence type="ECO:0000259" key="8">
    <source>
        <dbReference type="PROSITE" id="PS50850"/>
    </source>
</evidence>
<proteinExistence type="inferred from homology"/>
<comment type="subcellular location">
    <subcellularLocation>
        <location evidence="1">Cell membrane</location>
        <topology evidence="1">Multi-pass membrane protein</topology>
    </subcellularLocation>
</comment>
<protein>
    <recommendedName>
        <fullName evidence="8">Major facilitator superfamily (MFS) profile domain-containing protein</fullName>
    </recommendedName>
</protein>
<evidence type="ECO:0000256" key="4">
    <source>
        <dbReference type="ARBA" id="ARBA00022692"/>
    </source>
</evidence>
<keyword evidence="10" id="KW-1185">Reference proteome</keyword>
<dbReference type="PANTHER" id="PTHR23514">
    <property type="entry name" value="BYPASS OF STOP CODON PROTEIN 6"/>
    <property type="match status" value="1"/>
</dbReference>
<keyword evidence="4 7" id="KW-0812">Transmembrane</keyword>
<dbReference type="Pfam" id="PF07690">
    <property type="entry name" value="MFS_1"/>
    <property type="match status" value="1"/>
</dbReference>
<dbReference type="Gene3D" id="1.20.1250.20">
    <property type="entry name" value="MFS general substrate transporter like domains"/>
    <property type="match status" value="1"/>
</dbReference>
<keyword evidence="3" id="KW-0813">Transport</keyword>
<dbReference type="InterPro" id="IPR011701">
    <property type="entry name" value="MFS"/>
</dbReference>
<dbReference type="InterPro" id="IPR036259">
    <property type="entry name" value="MFS_trans_sf"/>
</dbReference>
<comment type="similarity">
    <text evidence="2">Belongs to the major facilitator superfamily.</text>
</comment>
<feature type="transmembrane region" description="Helical" evidence="7">
    <location>
        <begin position="56"/>
        <end position="78"/>
    </location>
</feature>
<dbReference type="PROSITE" id="PS50850">
    <property type="entry name" value="MFS"/>
    <property type="match status" value="1"/>
</dbReference>
<keyword evidence="5 7" id="KW-1133">Transmembrane helix</keyword>
<sequence>MYFKNVFRQPATRGISAAYMQATLLSYGLFDEIVSGFPVVGLPLLRDRLGLSYEQIGLLFAVGSCSAMVLEPIINVLSDRHSKRWWIFGGLLCLILCFVVAAFASSYGVLLVVFALYYPAVGTAVGLAEATLIDSDPARSVAIMTRWTLLASVGDILAPLLVTALVSLQQGWPEICWLAAGLWALLFLLTVAQPFPRCEAVGIKAEGSFVSSDDIARAEPGVIPEEGRVSTWSALSQAMRNPALLRWGLLALIPDMVDEVLLGFAALYLRDTLHASETTIGWLLTGTLMSSLLGLALLDRQPWLRRVASQVPHRVLAGMAVVVLAGMLLLLTTHVTWLAGLALGIVGLGAAGWYPIAQAQTYAQLPGRSSLVRAITGFGEPLKAALPAIVGLLAARFGLLAGLALLGSAPVLLLLALIGYAPVKESQK</sequence>
<evidence type="ECO:0000256" key="1">
    <source>
        <dbReference type="ARBA" id="ARBA00004651"/>
    </source>
</evidence>
<feature type="transmembrane region" description="Helical" evidence="7">
    <location>
        <begin position="175"/>
        <end position="195"/>
    </location>
</feature>
<evidence type="ECO:0000256" key="6">
    <source>
        <dbReference type="ARBA" id="ARBA00023136"/>
    </source>
</evidence>
<dbReference type="RefSeq" id="WP_236038989.1">
    <property type="nucleotide sequence ID" value="NZ_BNJG01000003.1"/>
</dbReference>
<feature type="transmembrane region" description="Helical" evidence="7">
    <location>
        <begin position="403"/>
        <end position="423"/>
    </location>
</feature>
<feature type="domain" description="Major facilitator superfamily (MFS) profile" evidence="8">
    <location>
        <begin position="17"/>
        <end position="427"/>
    </location>
</feature>
<gene>
    <name evidence="9" type="ORF">KSB_75810</name>
</gene>
<evidence type="ECO:0000256" key="5">
    <source>
        <dbReference type="ARBA" id="ARBA00022989"/>
    </source>
</evidence>
<feature type="transmembrane region" description="Helical" evidence="7">
    <location>
        <begin position="378"/>
        <end position="397"/>
    </location>
</feature>
<dbReference type="EMBL" id="BNJG01000003">
    <property type="protein sequence ID" value="GHO59106.1"/>
    <property type="molecule type" value="Genomic_DNA"/>
</dbReference>
<evidence type="ECO:0000313" key="9">
    <source>
        <dbReference type="EMBL" id="GHO59106.1"/>
    </source>
</evidence>
<name>A0ABQ3V1S5_9CHLR</name>
<dbReference type="PANTHER" id="PTHR23514:SF3">
    <property type="entry name" value="BYPASS OF STOP CODON PROTEIN 6"/>
    <property type="match status" value="1"/>
</dbReference>
<comment type="caution">
    <text evidence="9">The sequence shown here is derived from an EMBL/GenBank/DDBJ whole genome shotgun (WGS) entry which is preliminary data.</text>
</comment>
<feature type="transmembrane region" description="Helical" evidence="7">
    <location>
        <begin position="247"/>
        <end position="268"/>
    </location>
</feature>
<accession>A0ABQ3V1S5</accession>
<feature type="transmembrane region" description="Helical" evidence="7">
    <location>
        <begin position="311"/>
        <end position="331"/>
    </location>
</feature>
<reference evidence="9 10" key="1">
    <citation type="journal article" date="2021" name="Int. J. Syst. Evol. Microbiol.">
        <title>Reticulibacter mediterranei gen. nov., sp. nov., within the new family Reticulibacteraceae fam. nov., and Ktedonospora formicarum gen. nov., sp. nov., Ktedonobacter robiniae sp. nov., Dictyobacter formicarum sp. nov. and Dictyobacter arantiisoli sp. nov., belonging to the class Ktedonobacteria.</title>
        <authorList>
            <person name="Yabe S."/>
            <person name="Zheng Y."/>
            <person name="Wang C.M."/>
            <person name="Sakai Y."/>
            <person name="Abe K."/>
            <person name="Yokota A."/>
            <person name="Donadio S."/>
            <person name="Cavaletti L."/>
            <person name="Monciardini P."/>
        </authorList>
    </citation>
    <scope>NUCLEOTIDE SEQUENCE [LARGE SCALE GENOMIC DNA]</scope>
    <source>
        <strain evidence="9 10">SOSP1-30</strain>
    </source>
</reference>
<dbReference type="Proteomes" id="UP000654345">
    <property type="component" value="Unassembled WGS sequence"/>
</dbReference>
<feature type="transmembrane region" description="Helical" evidence="7">
    <location>
        <begin position="85"/>
        <end position="103"/>
    </location>
</feature>
<feature type="transmembrane region" description="Helical" evidence="7">
    <location>
        <begin position="280"/>
        <end position="299"/>
    </location>
</feature>
<dbReference type="InterPro" id="IPR020846">
    <property type="entry name" value="MFS_dom"/>
</dbReference>
<evidence type="ECO:0000256" key="2">
    <source>
        <dbReference type="ARBA" id="ARBA00008335"/>
    </source>
</evidence>
<evidence type="ECO:0000256" key="7">
    <source>
        <dbReference type="SAM" id="Phobius"/>
    </source>
</evidence>